<keyword evidence="3" id="KW-1185">Reference proteome</keyword>
<feature type="compositionally biased region" description="Low complexity" evidence="1">
    <location>
        <begin position="153"/>
        <end position="168"/>
    </location>
</feature>
<feature type="region of interest" description="Disordered" evidence="1">
    <location>
        <begin position="1"/>
        <end position="224"/>
    </location>
</feature>
<evidence type="ECO:0000256" key="1">
    <source>
        <dbReference type="SAM" id="MobiDB-lite"/>
    </source>
</evidence>
<accession>A0AAV9G6W4</accession>
<dbReference type="EMBL" id="MU865976">
    <property type="protein sequence ID" value="KAK4444544.1"/>
    <property type="molecule type" value="Genomic_DNA"/>
</dbReference>
<organism evidence="2 3">
    <name type="scientific">Podospora aff. communis PSN243</name>
    <dbReference type="NCBI Taxonomy" id="3040156"/>
    <lineage>
        <taxon>Eukaryota</taxon>
        <taxon>Fungi</taxon>
        <taxon>Dikarya</taxon>
        <taxon>Ascomycota</taxon>
        <taxon>Pezizomycotina</taxon>
        <taxon>Sordariomycetes</taxon>
        <taxon>Sordariomycetidae</taxon>
        <taxon>Sordariales</taxon>
        <taxon>Podosporaceae</taxon>
        <taxon>Podospora</taxon>
    </lineage>
</organism>
<dbReference type="Proteomes" id="UP001321760">
    <property type="component" value="Unassembled WGS sequence"/>
</dbReference>
<gene>
    <name evidence="2" type="ORF">QBC34DRAFT_415130</name>
</gene>
<feature type="compositionally biased region" description="Basic and acidic residues" evidence="1">
    <location>
        <begin position="36"/>
        <end position="49"/>
    </location>
</feature>
<feature type="compositionally biased region" description="Basic and acidic residues" evidence="1">
    <location>
        <begin position="90"/>
        <end position="101"/>
    </location>
</feature>
<feature type="compositionally biased region" description="Pro residues" evidence="1">
    <location>
        <begin position="119"/>
        <end position="142"/>
    </location>
</feature>
<dbReference type="SUPFAM" id="SSF82171">
    <property type="entry name" value="DPP6 N-terminal domain-like"/>
    <property type="match status" value="1"/>
</dbReference>
<name>A0AAV9G6W4_9PEZI</name>
<evidence type="ECO:0000313" key="2">
    <source>
        <dbReference type="EMBL" id="KAK4444544.1"/>
    </source>
</evidence>
<reference evidence="2" key="2">
    <citation type="submission" date="2023-05" db="EMBL/GenBank/DDBJ databases">
        <authorList>
            <consortium name="Lawrence Berkeley National Laboratory"/>
            <person name="Steindorff A."/>
            <person name="Hensen N."/>
            <person name="Bonometti L."/>
            <person name="Westerberg I."/>
            <person name="Brannstrom I.O."/>
            <person name="Guillou S."/>
            <person name="Cros-Aarteil S."/>
            <person name="Calhoun S."/>
            <person name="Haridas S."/>
            <person name="Kuo A."/>
            <person name="Mondo S."/>
            <person name="Pangilinan J."/>
            <person name="Riley R."/>
            <person name="Labutti K."/>
            <person name="Andreopoulos B."/>
            <person name="Lipzen A."/>
            <person name="Chen C."/>
            <person name="Yanf M."/>
            <person name="Daum C."/>
            <person name="Ng V."/>
            <person name="Clum A."/>
            <person name="Ohm R."/>
            <person name="Martin F."/>
            <person name="Silar P."/>
            <person name="Natvig D."/>
            <person name="Lalanne C."/>
            <person name="Gautier V."/>
            <person name="Ament-Velasquez S.L."/>
            <person name="Kruys A."/>
            <person name="Hutchinson M.I."/>
            <person name="Powell A.J."/>
            <person name="Barry K."/>
            <person name="Miller A.N."/>
            <person name="Grigoriev I.V."/>
            <person name="Debuchy R."/>
            <person name="Gladieux P."/>
            <person name="Thoren M.H."/>
            <person name="Johannesson H."/>
        </authorList>
    </citation>
    <scope>NUCLEOTIDE SEQUENCE</scope>
    <source>
        <strain evidence="2">PSN243</strain>
    </source>
</reference>
<sequence>MDPYPRTTTEMDEMANTLRRLNTGGSPHEKRRQLPHHADEWREQQRHVDQPATPSSPWRAEEGELFRVPSYGTGHSNTLVRPPSHGRASARKDSATSERRLNRVPTSGSGTGLSLYPTPSKPPTRALPPIPPLAKAPMPPIPALQNSLRRTPSYASAEGSEAGSSRYSESSRTHPDHERAGSRSGSTAPMLSPDLPPTPMSLYHPATRDRQPRPAPEAQPTASPIQLAPWKVLATKNEKGIKDPAIYYFDVSTSATTLASKHGNKMIKVWSVGSGAVQSTIKISCYTTAQARSREYFVRSHAILSEPTTLMAIAAGFGDSLEIWDWAKKKRLQTIDKADRWAAVRSNVYESAWSPLVTYRGDTDVIDLYAATHDKKPFRRSHSIELRRAGLPLIPKYPELAFSSTSPLLVTASGPRPPRLGHPPPERETLLVAWEIQGHGGPVTNDSASTIISSEPYRMVAPWQHTELDTALPSGLATYGSVAISIWIPASYRAVPVPVSRGGQGYNLQPVKVLNRYVLVWDFSANSTRTFRIPNAISCVSPDCRYVAYCDARGTDGGARGTLVILDAATGKQLWCWPDPYAGIMDSGPRQGFEQLERLGKVTELSFASDSGFLYVGDAEGNIGVYEIHEAHDKMEVRPL</sequence>
<comment type="caution">
    <text evidence="2">The sequence shown here is derived from an EMBL/GenBank/DDBJ whole genome shotgun (WGS) entry which is preliminary data.</text>
</comment>
<evidence type="ECO:0000313" key="3">
    <source>
        <dbReference type="Proteomes" id="UP001321760"/>
    </source>
</evidence>
<proteinExistence type="predicted"/>
<dbReference type="Gene3D" id="2.130.10.10">
    <property type="entry name" value="YVTN repeat-like/Quinoprotein amine dehydrogenase"/>
    <property type="match status" value="1"/>
</dbReference>
<reference evidence="2" key="1">
    <citation type="journal article" date="2023" name="Mol. Phylogenet. Evol.">
        <title>Genome-scale phylogeny and comparative genomics of the fungal order Sordariales.</title>
        <authorList>
            <person name="Hensen N."/>
            <person name="Bonometti L."/>
            <person name="Westerberg I."/>
            <person name="Brannstrom I.O."/>
            <person name="Guillou S."/>
            <person name="Cros-Aarteil S."/>
            <person name="Calhoun S."/>
            <person name="Haridas S."/>
            <person name="Kuo A."/>
            <person name="Mondo S."/>
            <person name="Pangilinan J."/>
            <person name="Riley R."/>
            <person name="LaButti K."/>
            <person name="Andreopoulos B."/>
            <person name="Lipzen A."/>
            <person name="Chen C."/>
            <person name="Yan M."/>
            <person name="Daum C."/>
            <person name="Ng V."/>
            <person name="Clum A."/>
            <person name="Steindorff A."/>
            <person name="Ohm R.A."/>
            <person name="Martin F."/>
            <person name="Silar P."/>
            <person name="Natvig D.O."/>
            <person name="Lalanne C."/>
            <person name="Gautier V."/>
            <person name="Ament-Velasquez S.L."/>
            <person name="Kruys A."/>
            <person name="Hutchinson M.I."/>
            <person name="Powell A.J."/>
            <person name="Barry K."/>
            <person name="Miller A.N."/>
            <person name="Grigoriev I.V."/>
            <person name="Debuchy R."/>
            <person name="Gladieux P."/>
            <person name="Hiltunen Thoren M."/>
            <person name="Johannesson H."/>
        </authorList>
    </citation>
    <scope>NUCLEOTIDE SEQUENCE</scope>
    <source>
        <strain evidence="2">PSN243</strain>
    </source>
</reference>
<feature type="compositionally biased region" description="Basic and acidic residues" evidence="1">
    <location>
        <begin position="169"/>
        <end position="181"/>
    </location>
</feature>
<dbReference type="AlphaFoldDB" id="A0AAV9G6W4"/>
<protein>
    <submittedName>
        <fullName evidence="2">Uncharacterized protein</fullName>
    </submittedName>
</protein>
<dbReference type="InterPro" id="IPR015943">
    <property type="entry name" value="WD40/YVTN_repeat-like_dom_sf"/>
</dbReference>